<dbReference type="SMART" id="SM01043">
    <property type="entry name" value="BTAD"/>
    <property type="match status" value="1"/>
</dbReference>
<dbReference type="PRINTS" id="PR00364">
    <property type="entry name" value="DISEASERSIST"/>
</dbReference>
<dbReference type="Pfam" id="PF03704">
    <property type="entry name" value="BTAD"/>
    <property type="match status" value="1"/>
</dbReference>
<evidence type="ECO:0000256" key="1">
    <source>
        <dbReference type="ARBA" id="ARBA00005820"/>
    </source>
</evidence>
<dbReference type="GO" id="GO:0003677">
    <property type="term" value="F:DNA binding"/>
    <property type="evidence" value="ECO:0007669"/>
    <property type="project" value="UniProtKB-UniRule"/>
</dbReference>
<evidence type="ECO:0000313" key="8">
    <source>
        <dbReference type="Proteomes" id="UP000286716"/>
    </source>
</evidence>
<dbReference type="SMART" id="SM00862">
    <property type="entry name" value="Trans_reg_C"/>
    <property type="match status" value="1"/>
</dbReference>
<dbReference type="GO" id="GO:0000160">
    <property type="term" value="P:phosphorelay signal transduction system"/>
    <property type="evidence" value="ECO:0007669"/>
    <property type="project" value="InterPro"/>
</dbReference>
<dbReference type="Gene3D" id="1.25.40.10">
    <property type="entry name" value="Tetratricopeptide repeat domain"/>
    <property type="match status" value="1"/>
</dbReference>
<dbReference type="SUPFAM" id="SSF48452">
    <property type="entry name" value="TPR-like"/>
    <property type="match status" value="1"/>
</dbReference>
<keyword evidence="8" id="KW-1185">Reference proteome</keyword>
<evidence type="ECO:0000259" key="6">
    <source>
        <dbReference type="PROSITE" id="PS51755"/>
    </source>
</evidence>
<comment type="caution">
    <text evidence="7">The sequence shown here is derived from an EMBL/GenBank/DDBJ whole genome shotgun (WGS) entry which is preliminary data.</text>
</comment>
<dbReference type="InterPro" id="IPR036388">
    <property type="entry name" value="WH-like_DNA-bd_sf"/>
</dbReference>
<dbReference type="SUPFAM" id="SSF46894">
    <property type="entry name" value="C-terminal effector domain of the bipartite response regulators"/>
    <property type="match status" value="1"/>
</dbReference>
<dbReference type="SUPFAM" id="SSF52540">
    <property type="entry name" value="P-loop containing nucleoside triphosphate hydrolases"/>
    <property type="match status" value="1"/>
</dbReference>
<dbReference type="PANTHER" id="PTHR35807:SF1">
    <property type="entry name" value="TRANSCRIPTIONAL REGULATOR REDD"/>
    <property type="match status" value="1"/>
</dbReference>
<organism evidence="7 8">
    <name type="scientific">Amycolatopsis balhimycina DSM 5908</name>
    <dbReference type="NCBI Taxonomy" id="1081091"/>
    <lineage>
        <taxon>Bacteria</taxon>
        <taxon>Bacillati</taxon>
        <taxon>Actinomycetota</taxon>
        <taxon>Actinomycetes</taxon>
        <taxon>Pseudonocardiales</taxon>
        <taxon>Pseudonocardiaceae</taxon>
        <taxon>Amycolatopsis</taxon>
    </lineage>
</organism>
<evidence type="ECO:0000313" key="7">
    <source>
        <dbReference type="EMBL" id="RSM44899.1"/>
    </source>
</evidence>
<evidence type="ECO:0000256" key="4">
    <source>
        <dbReference type="ARBA" id="ARBA00023163"/>
    </source>
</evidence>
<dbReference type="PROSITE" id="PS51755">
    <property type="entry name" value="OMPR_PHOB"/>
    <property type="match status" value="1"/>
</dbReference>
<comment type="similarity">
    <text evidence="1">Belongs to the AfsR/DnrI/RedD regulatory family.</text>
</comment>
<accession>A0A428WPC6</accession>
<dbReference type="EMBL" id="QHHU01000018">
    <property type="protein sequence ID" value="RSM44899.1"/>
    <property type="molecule type" value="Genomic_DNA"/>
</dbReference>
<dbReference type="InterPro" id="IPR005158">
    <property type="entry name" value="BTAD"/>
</dbReference>
<dbReference type="InterPro" id="IPR051677">
    <property type="entry name" value="AfsR-DnrI-RedD_regulator"/>
</dbReference>
<dbReference type="Gene3D" id="1.10.10.10">
    <property type="entry name" value="Winged helix-like DNA-binding domain superfamily/Winged helix DNA-binding domain"/>
    <property type="match status" value="1"/>
</dbReference>
<proteinExistence type="inferred from homology"/>
<keyword evidence="4" id="KW-0804">Transcription</keyword>
<evidence type="ECO:0000256" key="3">
    <source>
        <dbReference type="ARBA" id="ARBA00023125"/>
    </source>
</evidence>
<dbReference type="InterPro" id="IPR016032">
    <property type="entry name" value="Sig_transdc_resp-reg_C-effctor"/>
</dbReference>
<dbReference type="InterPro" id="IPR001867">
    <property type="entry name" value="OmpR/PhoB-type_DNA-bd"/>
</dbReference>
<dbReference type="GO" id="GO:0006355">
    <property type="term" value="P:regulation of DNA-templated transcription"/>
    <property type="evidence" value="ECO:0007669"/>
    <property type="project" value="InterPro"/>
</dbReference>
<feature type="DNA-binding region" description="OmpR/PhoB-type" evidence="5">
    <location>
        <begin position="1"/>
        <end position="98"/>
    </location>
</feature>
<feature type="domain" description="OmpR/PhoB-type" evidence="6">
    <location>
        <begin position="1"/>
        <end position="98"/>
    </location>
</feature>
<evidence type="ECO:0000256" key="5">
    <source>
        <dbReference type="PROSITE-ProRule" id="PRU01091"/>
    </source>
</evidence>
<dbReference type="Gene3D" id="3.40.50.300">
    <property type="entry name" value="P-loop containing nucleotide triphosphate hydrolases"/>
    <property type="match status" value="1"/>
</dbReference>
<sequence length="639" mass="70377">MSDGVFVSVMGSLVLRNGERVLTPSAPKLRSLLALLALRSNYVVSTGTLMEELWGNNPPVSALATLQTYIYQLRRVLAECSPGRQILQTKPLGYVISLDRDELDWNVFQDHVKDGRAALDRGGAEAASMALSRALALSSGNPLGDVDAGQVLAAHVNELAENKLQALELRIEADLMLGRARDLVVELKTLIAEHPFHEVFYTKLMLSLERSGRRAEALDVYHQLRRTLVNELGIEPSARTHQFQAQLLAAYEDPHRDSTADNAPIAVVTPRFPRPAQLPADLPDFVGRADTVDTLCELSLGTDRTTSARLLHVNGMIGIGKSALALHVAHRVRDRFADGQFHADLRGSTDQPADPSAVLGHFLHATGLTDAELPQDLDERAQMFRSWTADRTVLVVFDDVASGAQIRPLLPGGSRCTVLVTSCGWLPGLDGAKVIELDPLEVESCVEMLAAMLGWRRVEEEEDMARSIAALCGRLPLAIRAIGTKLAAAPNYPLRKVVRRLSDERRLLRELRTHEWTLETRLARERARLSPQAARLLESIARRSTDPYVDPGKAAALADLELFTTELLLEELVRTRFLRTVDLDGYGAGGFVIPPVIRSFVLQLPHEQTVAPRQPPEGTTINDEAWDFELLARNGYPGQ</sequence>
<gene>
    <name evidence="7" type="ORF">DMA12_15270</name>
</gene>
<keyword evidence="3 5" id="KW-0238">DNA-binding</keyword>
<keyword evidence="2" id="KW-0805">Transcription regulation</keyword>
<dbReference type="CDD" id="cd15831">
    <property type="entry name" value="BTAD"/>
    <property type="match status" value="1"/>
</dbReference>
<reference evidence="7 8" key="1">
    <citation type="submission" date="2018-05" db="EMBL/GenBank/DDBJ databases">
        <title>Evolution of GPA BGCs.</title>
        <authorList>
            <person name="Waglechner N."/>
            <person name="Wright G.D."/>
        </authorList>
    </citation>
    <scope>NUCLEOTIDE SEQUENCE [LARGE SCALE GENOMIC DNA]</scope>
    <source>
        <strain evidence="7 8">DSM 5908</strain>
    </source>
</reference>
<dbReference type="InterPro" id="IPR011990">
    <property type="entry name" value="TPR-like_helical_dom_sf"/>
</dbReference>
<dbReference type="AlphaFoldDB" id="A0A428WPC6"/>
<protein>
    <submittedName>
        <fullName evidence="7">Transcriptional regulator</fullName>
    </submittedName>
</protein>
<dbReference type="InterPro" id="IPR027417">
    <property type="entry name" value="P-loop_NTPase"/>
</dbReference>
<dbReference type="Pfam" id="PF00486">
    <property type="entry name" value="Trans_reg_C"/>
    <property type="match status" value="1"/>
</dbReference>
<dbReference type="PANTHER" id="PTHR35807">
    <property type="entry name" value="TRANSCRIPTIONAL REGULATOR REDD-RELATED"/>
    <property type="match status" value="1"/>
</dbReference>
<dbReference type="Proteomes" id="UP000286716">
    <property type="component" value="Unassembled WGS sequence"/>
</dbReference>
<dbReference type="OrthoDB" id="5521887at2"/>
<dbReference type="GO" id="GO:0043531">
    <property type="term" value="F:ADP binding"/>
    <property type="evidence" value="ECO:0007669"/>
    <property type="project" value="InterPro"/>
</dbReference>
<name>A0A428WPC6_AMYBA</name>
<evidence type="ECO:0000256" key="2">
    <source>
        <dbReference type="ARBA" id="ARBA00023015"/>
    </source>
</evidence>